<organism evidence="1 2">
    <name type="scientific">Nephila pilipes</name>
    <name type="common">Giant wood spider</name>
    <name type="synonym">Nephila maculata</name>
    <dbReference type="NCBI Taxonomy" id="299642"/>
    <lineage>
        <taxon>Eukaryota</taxon>
        <taxon>Metazoa</taxon>
        <taxon>Ecdysozoa</taxon>
        <taxon>Arthropoda</taxon>
        <taxon>Chelicerata</taxon>
        <taxon>Arachnida</taxon>
        <taxon>Araneae</taxon>
        <taxon>Araneomorphae</taxon>
        <taxon>Entelegynae</taxon>
        <taxon>Araneoidea</taxon>
        <taxon>Nephilidae</taxon>
        <taxon>Nephila</taxon>
    </lineage>
</organism>
<evidence type="ECO:0000313" key="2">
    <source>
        <dbReference type="Proteomes" id="UP000887013"/>
    </source>
</evidence>
<dbReference type="EMBL" id="BMAW01006441">
    <property type="protein sequence ID" value="GFS98843.1"/>
    <property type="molecule type" value="Genomic_DNA"/>
</dbReference>
<keyword evidence="2" id="KW-1185">Reference proteome</keyword>
<evidence type="ECO:0000313" key="1">
    <source>
        <dbReference type="EMBL" id="GFS98843.1"/>
    </source>
</evidence>
<protein>
    <submittedName>
        <fullName evidence="1">Uncharacterized protein</fullName>
    </submittedName>
</protein>
<name>A0A8X6N7G7_NEPPI</name>
<gene>
    <name evidence="1" type="ORF">NPIL_357571</name>
</gene>
<accession>A0A8X6N7G7</accession>
<dbReference type="Proteomes" id="UP000887013">
    <property type="component" value="Unassembled WGS sequence"/>
</dbReference>
<reference evidence="1" key="1">
    <citation type="submission" date="2020-08" db="EMBL/GenBank/DDBJ databases">
        <title>Multicomponent nature underlies the extraordinary mechanical properties of spider dragline silk.</title>
        <authorList>
            <person name="Kono N."/>
            <person name="Nakamura H."/>
            <person name="Mori M."/>
            <person name="Yoshida Y."/>
            <person name="Ohtoshi R."/>
            <person name="Malay A.D."/>
            <person name="Moran D.A.P."/>
            <person name="Tomita M."/>
            <person name="Numata K."/>
            <person name="Arakawa K."/>
        </authorList>
    </citation>
    <scope>NUCLEOTIDE SEQUENCE</scope>
</reference>
<comment type="caution">
    <text evidence="1">The sequence shown here is derived from an EMBL/GenBank/DDBJ whole genome shotgun (WGS) entry which is preliminary data.</text>
</comment>
<sequence length="238" mass="26608">MAKTESILDSSVEDTDSDEILELLEHINKRENDLNIVNSEIEIAITDPTVFDKEFKISEEYSDKITIIKFRIQNRIQKINALDNSVVEKRESRPAQFACLKLPKTILLKINIPPLSGSLGKDQVRCRSAYRFIEGRFLRPGSIHHLDQGTGFGQLCGCKIFQIFGNESALTVGSGCGANLGHHTLFLPSCGTLVLLMIAYVFNKLSDPGNLINRLRTVFFSQIGSFGFRLSGYSPRHS</sequence>
<dbReference type="AlphaFoldDB" id="A0A8X6N7G7"/>
<proteinExistence type="predicted"/>